<dbReference type="AlphaFoldDB" id="A0A382EHW3"/>
<reference evidence="1" key="1">
    <citation type="submission" date="2018-05" db="EMBL/GenBank/DDBJ databases">
        <authorList>
            <person name="Lanie J.A."/>
            <person name="Ng W.-L."/>
            <person name="Kazmierczak K.M."/>
            <person name="Andrzejewski T.M."/>
            <person name="Davidsen T.M."/>
            <person name="Wayne K.J."/>
            <person name="Tettelin H."/>
            <person name="Glass J.I."/>
            <person name="Rusch D."/>
            <person name="Podicherti R."/>
            <person name="Tsui H.-C.T."/>
            <person name="Winkler M.E."/>
        </authorList>
    </citation>
    <scope>NUCLEOTIDE SEQUENCE</scope>
</reference>
<dbReference type="EMBL" id="UINC01044258">
    <property type="protein sequence ID" value="SVB49467.1"/>
    <property type="molecule type" value="Genomic_DNA"/>
</dbReference>
<sequence length="63" mass="7319">MKSRYCVKCQAVLSWQCNCPNNVKHKNVMEKFHKRSMVAVQKSLEETGLDNSLNKGEQTNEEF</sequence>
<organism evidence="1">
    <name type="scientific">marine metagenome</name>
    <dbReference type="NCBI Taxonomy" id="408172"/>
    <lineage>
        <taxon>unclassified sequences</taxon>
        <taxon>metagenomes</taxon>
        <taxon>ecological metagenomes</taxon>
    </lineage>
</organism>
<proteinExistence type="predicted"/>
<gene>
    <name evidence="1" type="ORF">METZ01_LOCUS202321</name>
</gene>
<protein>
    <submittedName>
        <fullName evidence="1">Uncharacterized protein</fullName>
    </submittedName>
</protein>
<name>A0A382EHW3_9ZZZZ</name>
<evidence type="ECO:0000313" key="1">
    <source>
        <dbReference type="EMBL" id="SVB49467.1"/>
    </source>
</evidence>
<accession>A0A382EHW3</accession>